<dbReference type="InterPro" id="IPR003593">
    <property type="entry name" value="AAA+_ATPase"/>
</dbReference>
<feature type="domain" description="AAA+ ATPase" evidence="3">
    <location>
        <begin position="148"/>
        <end position="289"/>
    </location>
</feature>
<accession>R7PRR0</accession>
<dbReference type="InterPro" id="IPR050130">
    <property type="entry name" value="ClpA_ClpB"/>
</dbReference>
<dbReference type="GO" id="GO:0016887">
    <property type="term" value="F:ATP hydrolysis activity"/>
    <property type="evidence" value="ECO:0007669"/>
    <property type="project" value="InterPro"/>
</dbReference>
<dbReference type="GO" id="GO:0034605">
    <property type="term" value="P:cellular response to heat"/>
    <property type="evidence" value="ECO:0007669"/>
    <property type="project" value="TreeGrafter"/>
</dbReference>
<dbReference type="GO" id="GO:0005524">
    <property type="term" value="F:ATP binding"/>
    <property type="evidence" value="ECO:0007669"/>
    <property type="project" value="UniProtKB-KW"/>
</dbReference>
<organism evidence="4 5">
    <name type="scientific">Methanobrevibacter smithii CAG:186</name>
    <dbReference type="NCBI Taxonomy" id="1263088"/>
    <lineage>
        <taxon>Archaea</taxon>
        <taxon>Methanobacteriati</taxon>
        <taxon>Methanobacteriota</taxon>
        <taxon>Methanomada group</taxon>
        <taxon>Methanobacteria</taxon>
        <taxon>Methanobacteriales</taxon>
        <taxon>Methanobacteriaceae</taxon>
        <taxon>Methanobrevibacter</taxon>
    </lineage>
</organism>
<evidence type="ECO:0000256" key="2">
    <source>
        <dbReference type="ARBA" id="ARBA00022840"/>
    </source>
</evidence>
<protein>
    <submittedName>
        <fullName evidence="4">AAA ATPase central domain protein</fullName>
    </submittedName>
</protein>
<proteinExistence type="predicted"/>
<dbReference type="EMBL" id="CBKP010000018">
    <property type="protein sequence ID" value="CDF28608.1"/>
    <property type="molecule type" value="Genomic_DNA"/>
</dbReference>
<dbReference type="PRINTS" id="PR00300">
    <property type="entry name" value="CLPPROTEASEA"/>
</dbReference>
<evidence type="ECO:0000259" key="3">
    <source>
        <dbReference type="SMART" id="SM00382"/>
    </source>
</evidence>
<sequence length="364" mass="42807">MVDIKIFIDPKKAFEDFLPDGDILFLNDLVKIADGKLNRYSDYYDFLVGYSENYSGISESAIQNFDALLKTVEFDQIYLHNPPENIKRLIENSYDNVTINVYDYPKLTSQKFLKINDKFNERIIGQNHVKNELLTSMYDLLKGYNDDKPICLLFYDPSGVGKTETAKFLSDIMGEKLFRKQFSMFQNNKFSEYLFGGAHMQASFSRDLLERESNIILLDEFDKAANVFHDAFYQLFDEGIFEDSNYKVSLKNSIIICTSNYLDVKDIRKNIGDPLFFRFDKIIEFKKLNKEAIEKILINKVNKKYDLLTENDKDLIDKEKIIRYFKEYSEYLVNTRQISKLVDEKINTTLVESYLNENYTQNND</sequence>
<comment type="caution">
    <text evidence="4">The sequence shown here is derived from an EMBL/GenBank/DDBJ whole genome shotgun (WGS) entry which is preliminary data.</text>
</comment>
<evidence type="ECO:0000313" key="4">
    <source>
        <dbReference type="EMBL" id="CDF28608.1"/>
    </source>
</evidence>
<dbReference type="PANTHER" id="PTHR11638">
    <property type="entry name" value="ATP-DEPENDENT CLP PROTEASE"/>
    <property type="match status" value="1"/>
</dbReference>
<dbReference type="Pfam" id="PF07724">
    <property type="entry name" value="AAA_2"/>
    <property type="match status" value="1"/>
</dbReference>
<dbReference type="SMART" id="SM00382">
    <property type="entry name" value="AAA"/>
    <property type="match status" value="1"/>
</dbReference>
<dbReference type="GO" id="GO:0005737">
    <property type="term" value="C:cytoplasm"/>
    <property type="evidence" value="ECO:0007669"/>
    <property type="project" value="TreeGrafter"/>
</dbReference>
<evidence type="ECO:0000313" key="5">
    <source>
        <dbReference type="Proteomes" id="UP000018189"/>
    </source>
</evidence>
<evidence type="ECO:0000256" key="1">
    <source>
        <dbReference type="ARBA" id="ARBA00022741"/>
    </source>
</evidence>
<reference evidence="4" key="1">
    <citation type="submission" date="2012-11" db="EMBL/GenBank/DDBJ databases">
        <title>Dependencies among metagenomic species, viruses, plasmids and units of genetic variation.</title>
        <authorList>
            <person name="Nielsen H.B."/>
            <person name="Almeida M."/>
            <person name="Juncker A.S."/>
            <person name="Rasmussen S."/>
            <person name="Li J."/>
            <person name="Sunagawa S."/>
            <person name="Plichta D."/>
            <person name="Gautier L."/>
            <person name="Le Chatelier E."/>
            <person name="Peletier E."/>
            <person name="Bonde I."/>
            <person name="Nielsen T."/>
            <person name="Manichanh C."/>
            <person name="Arumugam M."/>
            <person name="Batto J."/>
            <person name="Santos M.B.Q.D."/>
            <person name="Blom N."/>
            <person name="Borruel N."/>
            <person name="Burgdorf K.S."/>
            <person name="Boumezbeur F."/>
            <person name="Casellas F."/>
            <person name="Dore J."/>
            <person name="Guarner F."/>
            <person name="Hansen T."/>
            <person name="Hildebrand F."/>
            <person name="Kaas R.S."/>
            <person name="Kennedy S."/>
            <person name="Kristiansen K."/>
            <person name="Kultima J.R."/>
            <person name="Leonard P."/>
            <person name="Levenez F."/>
            <person name="Lund O."/>
            <person name="Moumen B."/>
            <person name="Le Paslier D."/>
            <person name="Pons N."/>
            <person name="Pedersen O."/>
            <person name="Prifti E."/>
            <person name="Qin J."/>
            <person name="Raes J."/>
            <person name="Tap J."/>
            <person name="Tims S."/>
            <person name="Ussery D.W."/>
            <person name="Yamada T."/>
            <person name="MetaHit consortium"/>
            <person name="Renault P."/>
            <person name="Sicheritz-Ponten T."/>
            <person name="Bork P."/>
            <person name="Wang J."/>
            <person name="Brunak S."/>
            <person name="Ehrlich S.D."/>
        </authorList>
    </citation>
    <scope>NUCLEOTIDE SEQUENCE [LARGE SCALE GENOMIC DNA]</scope>
</reference>
<dbReference type="SUPFAM" id="SSF52540">
    <property type="entry name" value="P-loop containing nucleoside triphosphate hydrolases"/>
    <property type="match status" value="1"/>
</dbReference>
<dbReference type="InterPro" id="IPR003959">
    <property type="entry name" value="ATPase_AAA_core"/>
</dbReference>
<dbReference type="Proteomes" id="UP000018189">
    <property type="component" value="Unassembled WGS sequence"/>
</dbReference>
<name>R7PRR0_METSM</name>
<dbReference type="InterPro" id="IPR001270">
    <property type="entry name" value="ClpA/B"/>
</dbReference>
<keyword evidence="2" id="KW-0067">ATP-binding</keyword>
<keyword evidence="1" id="KW-0547">Nucleotide-binding</keyword>
<dbReference type="PANTHER" id="PTHR11638:SF18">
    <property type="entry name" value="HEAT SHOCK PROTEIN 104"/>
    <property type="match status" value="1"/>
</dbReference>
<dbReference type="InterPro" id="IPR027417">
    <property type="entry name" value="P-loop_NTPase"/>
</dbReference>
<dbReference type="Gene3D" id="3.40.50.300">
    <property type="entry name" value="P-loop containing nucleotide triphosphate hydrolases"/>
    <property type="match status" value="1"/>
</dbReference>
<gene>
    <name evidence="4" type="ORF">BN522_00491</name>
</gene>
<dbReference type="AlphaFoldDB" id="R7PRR0"/>